<feature type="region of interest" description="Disordered" evidence="1">
    <location>
        <begin position="77"/>
        <end position="102"/>
    </location>
</feature>
<feature type="compositionally biased region" description="Low complexity" evidence="1">
    <location>
        <begin position="1"/>
        <end position="10"/>
    </location>
</feature>
<dbReference type="PANTHER" id="PTHR34539:SF19">
    <property type="entry name" value="T6J4.11 PROTEIN"/>
    <property type="match status" value="1"/>
</dbReference>
<evidence type="ECO:0000313" key="2">
    <source>
        <dbReference type="EMBL" id="KAF3328935.1"/>
    </source>
</evidence>
<evidence type="ECO:0000256" key="1">
    <source>
        <dbReference type="SAM" id="MobiDB-lite"/>
    </source>
</evidence>
<evidence type="ECO:0000313" key="3">
    <source>
        <dbReference type="Proteomes" id="UP000623129"/>
    </source>
</evidence>
<dbReference type="OrthoDB" id="785381at2759"/>
<comment type="caution">
    <text evidence="2">The sequence shown here is derived from an EMBL/GenBank/DDBJ whole genome shotgun (WGS) entry which is preliminary data.</text>
</comment>
<feature type="compositionally biased region" description="Acidic residues" evidence="1">
    <location>
        <begin position="18"/>
        <end position="29"/>
    </location>
</feature>
<feature type="region of interest" description="Disordered" evidence="1">
    <location>
        <begin position="1"/>
        <end position="37"/>
    </location>
</feature>
<dbReference type="Proteomes" id="UP000623129">
    <property type="component" value="Unassembled WGS sequence"/>
</dbReference>
<gene>
    <name evidence="2" type="ORF">FCM35_KLT06013</name>
</gene>
<proteinExistence type="predicted"/>
<dbReference type="AlphaFoldDB" id="A0A833VJH3"/>
<name>A0A833VJH3_9POAL</name>
<keyword evidence="3" id="KW-1185">Reference proteome</keyword>
<reference evidence="2" key="1">
    <citation type="submission" date="2020-01" db="EMBL/GenBank/DDBJ databases">
        <title>Genome sequence of Kobresia littledalei, the first chromosome-level genome in the family Cyperaceae.</title>
        <authorList>
            <person name="Qu G."/>
        </authorList>
    </citation>
    <scope>NUCLEOTIDE SEQUENCE</scope>
    <source>
        <strain evidence="2">C.B.Clarke</strain>
        <tissue evidence="2">Leaf</tissue>
    </source>
</reference>
<dbReference type="PANTHER" id="PTHR34539">
    <property type="entry name" value="T6J4.11 PROTEIN"/>
    <property type="match status" value="1"/>
</dbReference>
<sequence>MDPSTTTSSSKRSRPNSEDDESNLFEESPETYSPEMKRLRRVSAEDYLFNILDEDDATVSQEIDDGLASVMHSLEQEIRSGAGSESEHTGTVPDGDDKDASVQELGYLLEASDDELGLPPAAEESPAVLARDVAELAGAEVAEAATMYGQMWGFDDDIGFGSDFGFRPETADDGFGSLGFDDVGLFDHSEPSDLSWRTMPAA</sequence>
<protein>
    <submittedName>
        <fullName evidence="2">Uncharacterized protein</fullName>
    </submittedName>
</protein>
<accession>A0A833VJH3</accession>
<dbReference type="EMBL" id="SWLB01000015">
    <property type="protein sequence ID" value="KAF3328935.1"/>
    <property type="molecule type" value="Genomic_DNA"/>
</dbReference>
<organism evidence="2 3">
    <name type="scientific">Carex littledalei</name>
    <dbReference type="NCBI Taxonomy" id="544730"/>
    <lineage>
        <taxon>Eukaryota</taxon>
        <taxon>Viridiplantae</taxon>
        <taxon>Streptophyta</taxon>
        <taxon>Embryophyta</taxon>
        <taxon>Tracheophyta</taxon>
        <taxon>Spermatophyta</taxon>
        <taxon>Magnoliopsida</taxon>
        <taxon>Liliopsida</taxon>
        <taxon>Poales</taxon>
        <taxon>Cyperaceae</taxon>
        <taxon>Cyperoideae</taxon>
        <taxon>Cariceae</taxon>
        <taxon>Carex</taxon>
        <taxon>Carex subgen. Euthyceras</taxon>
    </lineage>
</organism>